<evidence type="ECO:0000313" key="3">
    <source>
        <dbReference type="Proteomes" id="UP001187192"/>
    </source>
</evidence>
<proteinExistence type="predicted"/>
<feature type="region of interest" description="Disordered" evidence="1">
    <location>
        <begin position="89"/>
        <end position="112"/>
    </location>
</feature>
<feature type="compositionally biased region" description="Basic residues" evidence="1">
    <location>
        <begin position="102"/>
        <end position="112"/>
    </location>
</feature>
<comment type="caution">
    <text evidence="2">The sequence shown here is derived from an EMBL/GenBank/DDBJ whole genome shotgun (WGS) entry which is preliminary data.</text>
</comment>
<name>A0AA87YTE0_FICCA</name>
<keyword evidence="3" id="KW-1185">Reference proteome</keyword>
<reference evidence="2" key="1">
    <citation type="submission" date="2023-07" db="EMBL/GenBank/DDBJ databases">
        <title>draft genome sequence of fig (Ficus carica).</title>
        <authorList>
            <person name="Takahashi T."/>
            <person name="Nishimura K."/>
        </authorList>
    </citation>
    <scope>NUCLEOTIDE SEQUENCE</scope>
</reference>
<dbReference type="Proteomes" id="UP001187192">
    <property type="component" value="Unassembled WGS sequence"/>
</dbReference>
<dbReference type="EMBL" id="BTGU01004122">
    <property type="protein sequence ID" value="GMN22522.1"/>
    <property type="molecule type" value="Genomic_DNA"/>
</dbReference>
<organism evidence="2 3">
    <name type="scientific">Ficus carica</name>
    <name type="common">Common fig</name>
    <dbReference type="NCBI Taxonomy" id="3494"/>
    <lineage>
        <taxon>Eukaryota</taxon>
        <taxon>Viridiplantae</taxon>
        <taxon>Streptophyta</taxon>
        <taxon>Embryophyta</taxon>
        <taxon>Tracheophyta</taxon>
        <taxon>Spermatophyta</taxon>
        <taxon>Magnoliopsida</taxon>
        <taxon>eudicotyledons</taxon>
        <taxon>Gunneridae</taxon>
        <taxon>Pentapetalae</taxon>
        <taxon>rosids</taxon>
        <taxon>fabids</taxon>
        <taxon>Rosales</taxon>
        <taxon>Moraceae</taxon>
        <taxon>Ficeae</taxon>
        <taxon>Ficus</taxon>
    </lineage>
</organism>
<evidence type="ECO:0000313" key="2">
    <source>
        <dbReference type="EMBL" id="GMN22522.1"/>
    </source>
</evidence>
<protein>
    <submittedName>
        <fullName evidence="2">Uncharacterized protein</fullName>
    </submittedName>
</protein>
<accession>A0AA87YTE0</accession>
<gene>
    <name evidence="2" type="ORF">TIFTF001_045667</name>
</gene>
<dbReference type="AlphaFoldDB" id="A0AA87YTE0"/>
<evidence type="ECO:0000256" key="1">
    <source>
        <dbReference type="SAM" id="MobiDB-lite"/>
    </source>
</evidence>
<sequence>MSEVGCGFDSGKTINRLVETRTVRDLRSILAMDQMTNMEILIRVYDVHLGLVSFIWRPEMQRIPFAAEERPSVRCSKCRNLGQKKRTCKNQVPSALGESSSKKMKSCQKKPN</sequence>